<dbReference type="Proteomes" id="UP000622687">
    <property type="component" value="Unassembled WGS sequence"/>
</dbReference>
<dbReference type="PANTHER" id="PTHR34582">
    <property type="entry name" value="UPF0702 TRANSMEMBRANE PROTEIN YCAP"/>
    <property type="match status" value="1"/>
</dbReference>
<dbReference type="PANTHER" id="PTHR34582:SF7">
    <property type="entry name" value="UPF0702 TRANSMEMBRANE PROTEIN YDFS"/>
    <property type="match status" value="1"/>
</dbReference>
<dbReference type="InterPro" id="IPR023090">
    <property type="entry name" value="UPF0702_alpha/beta_dom_sf"/>
</dbReference>
<evidence type="ECO:0000256" key="4">
    <source>
        <dbReference type="ARBA" id="ARBA00022692"/>
    </source>
</evidence>
<dbReference type="AlphaFoldDB" id="A0A934M3D2"/>
<keyword evidence="6 7" id="KW-0472">Membrane</keyword>
<sequence>MVEWLVILIRSVVLFFLALILVRLIGKKNISNITAFQFVNYTVVSILAALLSVNIIKNFAFGIISILVWALLTIALDFAAMKSRQLHNLIYGVETLLIKDGKVMEENLEKERMTGEELLRGLRSKGAFNLADVEFAIMEPTGDINVILKPDKKPITPHDMGKKVAPQVAPQTVILDGNILNEPLSNMGLNHRWLKSQLQNAGVSLDNVFIGQVDACGDLYLDLFDDALQLPQSQVKELLYANIEKCQADLISFALETEDEAAKQMYQQDAEKLKAVMEKLESFLLR</sequence>
<comment type="subcellular location">
    <subcellularLocation>
        <location evidence="1">Cell membrane</location>
        <topology evidence="1">Multi-pass membrane protein</topology>
    </subcellularLocation>
</comment>
<proteinExistence type="inferred from homology"/>
<organism evidence="9 10">
    <name type="scientific">Clostridium aciditolerans</name>
    <dbReference type="NCBI Taxonomy" id="339861"/>
    <lineage>
        <taxon>Bacteria</taxon>
        <taxon>Bacillati</taxon>
        <taxon>Bacillota</taxon>
        <taxon>Clostridia</taxon>
        <taxon>Eubacteriales</taxon>
        <taxon>Clostridiaceae</taxon>
        <taxon>Clostridium</taxon>
    </lineage>
</organism>
<gene>
    <name evidence="9" type="ORF">I6U51_02110</name>
</gene>
<feature type="transmembrane region" description="Helical" evidence="7">
    <location>
        <begin position="38"/>
        <end position="56"/>
    </location>
</feature>
<dbReference type="InterPro" id="IPR012452">
    <property type="entry name" value="DUF1657"/>
</dbReference>
<dbReference type="Pfam" id="PF04239">
    <property type="entry name" value="DUF421"/>
    <property type="match status" value="1"/>
</dbReference>
<dbReference type="InterPro" id="IPR007353">
    <property type="entry name" value="DUF421"/>
</dbReference>
<evidence type="ECO:0000313" key="9">
    <source>
        <dbReference type="EMBL" id="MBI6871498.1"/>
    </source>
</evidence>
<keyword evidence="5 7" id="KW-1133">Transmembrane helix</keyword>
<keyword evidence="3" id="KW-1003">Cell membrane</keyword>
<dbReference type="EMBL" id="JAEEGB010000003">
    <property type="protein sequence ID" value="MBI6871498.1"/>
    <property type="molecule type" value="Genomic_DNA"/>
</dbReference>
<evidence type="ECO:0000256" key="1">
    <source>
        <dbReference type="ARBA" id="ARBA00004651"/>
    </source>
</evidence>
<comment type="caution">
    <text evidence="9">The sequence shown here is derived from an EMBL/GenBank/DDBJ whole genome shotgun (WGS) entry which is preliminary data.</text>
</comment>
<evidence type="ECO:0000313" key="10">
    <source>
        <dbReference type="Proteomes" id="UP000622687"/>
    </source>
</evidence>
<dbReference type="Gene3D" id="3.30.240.20">
    <property type="entry name" value="bsu07140 like domains"/>
    <property type="match status" value="2"/>
</dbReference>
<evidence type="ECO:0000256" key="3">
    <source>
        <dbReference type="ARBA" id="ARBA00022475"/>
    </source>
</evidence>
<feature type="domain" description="YetF C-terminal" evidence="8">
    <location>
        <begin position="82"/>
        <end position="214"/>
    </location>
</feature>
<keyword evidence="10" id="KW-1185">Reference proteome</keyword>
<evidence type="ECO:0000256" key="5">
    <source>
        <dbReference type="ARBA" id="ARBA00022989"/>
    </source>
</evidence>
<accession>A0A934M3D2</accession>
<feature type="transmembrane region" description="Helical" evidence="7">
    <location>
        <begin position="6"/>
        <end position="26"/>
    </location>
</feature>
<name>A0A934M3D2_9CLOT</name>
<keyword evidence="4 7" id="KW-0812">Transmembrane</keyword>
<evidence type="ECO:0000259" key="8">
    <source>
        <dbReference type="Pfam" id="PF04239"/>
    </source>
</evidence>
<dbReference type="GO" id="GO:0005886">
    <property type="term" value="C:plasma membrane"/>
    <property type="evidence" value="ECO:0007669"/>
    <property type="project" value="UniProtKB-SubCell"/>
</dbReference>
<evidence type="ECO:0000256" key="2">
    <source>
        <dbReference type="ARBA" id="ARBA00006448"/>
    </source>
</evidence>
<evidence type="ECO:0000256" key="6">
    <source>
        <dbReference type="ARBA" id="ARBA00023136"/>
    </source>
</evidence>
<reference evidence="9" key="1">
    <citation type="submission" date="2020-12" db="EMBL/GenBank/DDBJ databases">
        <title>Clostridium thailandense sp. nov., a novel acetogenic bacterium isolated from peat land soil in Thailand.</title>
        <authorList>
            <person name="Chaikitkaew S."/>
            <person name="Birkeland N.K."/>
        </authorList>
    </citation>
    <scope>NUCLEOTIDE SEQUENCE</scope>
    <source>
        <strain evidence="9">DSM 17425</strain>
    </source>
</reference>
<dbReference type="Pfam" id="PF07870">
    <property type="entry name" value="DUF1657"/>
    <property type="match status" value="1"/>
</dbReference>
<dbReference type="RefSeq" id="WP_211140946.1">
    <property type="nucleotide sequence ID" value="NZ_JAEEGB010000003.1"/>
</dbReference>
<feature type="transmembrane region" description="Helical" evidence="7">
    <location>
        <begin position="62"/>
        <end position="80"/>
    </location>
</feature>
<protein>
    <submittedName>
        <fullName evidence="9">DUF421 domain-containing protein</fullName>
    </submittedName>
</protein>
<evidence type="ECO:0000256" key="7">
    <source>
        <dbReference type="SAM" id="Phobius"/>
    </source>
</evidence>
<comment type="similarity">
    <text evidence="2">Belongs to the UPF0702 family.</text>
</comment>